<dbReference type="PANTHER" id="PTHR36845:SF1">
    <property type="entry name" value="HYDROLASE, PUTATIVE (AFU_ORTHOLOGUE AFUA_7G05090)-RELATED"/>
    <property type="match status" value="1"/>
</dbReference>
<feature type="binding site" evidence="4">
    <location>
        <position position="116"/>
    </location>
    <ligand>
        <name>substrate</name>
    </ligand>
</feature>
<name>A0A926DLN9_9FIRM</name>
<organism evidence="5 6">
    <name type="scientific">Congzhengia minquanensis</name>
    <dbReference type="NCBI Taxonomy" id="2763657"/>
    <lineage>
        <taxon>Bacteria</taxon>
        <taxon>Bacillati</taxon>
        <taxon>Bacillota</taxon>
        <taxon>Clostridia</taxon>
        <taxon>Eubacteriales</taxon>
        <taxon>Oscillospiraceae</taxon>
        <taxon>Congzhengia</taxon>
    </lineage>
</organism>
<keyword evidence="6" id="KW-1185">Reference proteome</keyword>
<dbReference type="SUPFAM" id="SSF48208">
    <property type="entry name" value="Six-hairpin glycosidases"/>
    <property type="match status" value="1"/>
</dbReference>
<feature type="binding site" evidence="4">
    <location>
        <position position="236"/>
    </location>
    <ligand>
        <name>substrate</name>
    </ligand>
</feature>
<dbReference type="Gene3D" id="1.50.10.10">
    <property type="match status" value="1"/>
</dbReference>
<feature type="binding site" evidence="4">
    <location>
        <position position="252"/>
    </location>
    <ligand>
        <name>substrate</name>
    </ligand>
</feature>
<comment type="similarity">
    <text evidence="2">Belongs to the glycosyl hydrolase 88 family.</text>
</comment>
<evidence type="ECO:0000256" key="2">
    <source>
        <dbReference type="ARBA" id="ARBA00038358"/>
    </source>
</evidence>
<comment type="caution">
    <text evidence="5">The sequence shown here is derived from an EMBL/GenBank/DDBJ whole genome shotgun (WGS) entry which is preliminary data.</text>
</comment>
<feature type="binding site" evidence="4">
    <location>
        <position position="234"/>
    </location>
    <ligand>
        <name>substrate</name>
    </ligand>
</feature>
<evidence type="ECO:0000256" key="1">
    <source>
        <dbReference type="ARBA" id="ARBA00022801"/>
    </source>
</evidence>
<feature type="binding site" evidence="4">
    <location>
        <position position="176"/>
    </location>
    <ligand>
        <name>substrate</name>
    </ligand>
</feature>
<dbReference type="Proteomes" id="UP000611762">
    <property type="component" value="Unassembled WGS sequence"/>
</dbReference>
<feature type="binding site" evidence="4">
    <location>
        <position position="364"/>
    </location>
    <ligand>
        <name>substrate</name>
    </ligand>
</feature>
<dbReference type="InterPro" id="IPR012341">
    <property type="entry name" value="6hp_glycosidase-like_sf"/>
</dbReference>
<keyword evidence="1 5" id="KW-0378">Hydrolase</keyword>
<dbReference type="GO" id="GO:0000272">
    <property type="term" value="P:polysaccharide catabolic process"/>
    <property type="evidence" value="ECO:0007669"/>
    <property type="project" value="TreeGrafter"/>
</dbReference>
<dbReference type="PANTHER" id="PTHR36845">
    <property type="entry name" value="HYDROLASE, PUTATIVE (AFU_ORTHOLOGUE AFUA_7G05090)-RELATED"/>
    <property type="match status" value="1"/>
</dbReference>
<dbReference type="GO" id="GO:0052757">
    <property type="term" value="F:chondroitin hydrolase activity"/>
    <property type="evidence" value="ECO:0007669"/>
    <property type="project" value="TreeGrafter"/>
</dbReference>
<feature type="active site" description="Proton donor" evidence="3">
    <location>
        <position position="176"/>
    </location>
</feature>
<proteinExistence type="inferred from homology"/>
<sequence length="399" mass="45444">MGETRVVQTEQIRQPERYEPGFTVSKEKLNYALNEALKKIDGNLKTFRTMFPSHASEHNVYFPMENNDGWNEGFWSGILWLAYELTGKETYKETALAQIPTYTKRITEKLGVNHHDMGFLFTPSCVAAYKLTGNVEAKNTALLAAKHLVSRYCEKGKFIQAWGNVGEEDSYRLIIDCMLNIPLLYWAAEVTGDASYDEMAFHHFNTTADNIIRSNGSTYHTFYFDKETGAPKCGATHQGFSDDSTWSRGQAWGIYGLMLTHMYKKNRKAEELFVPVANYYLNRLPDDYVAYWDLYFTEGSEPRDSSSAAIAVCGLLEAAEVLNDESQRATYLSAANHIMNSLIDNYLTKDIPESNGLLLHATYSKPHNGGVDECNIWGDYFYMEALARMITKNKIKAYW</sequence>
<dbReference type="InterPro" id="IPR010905">
    <property type="entry name" value="Glyco_hydro_88"/>
</dbReference>
<reference evidence="5" key="1">
    <citation type="submission" date="2020-08" db="EMBL/GenBank/DDBJ databases">
        <title>Genome public.</title>
        <authorList>
            <person name="Liu C."/>
            <person name="Sun Q."/>
        </authorList>
    </citation>
    <scope>NUCLEOTIDE SEQUENCE</scope>
    <source>
        <strain evidence="5">H8</strain>
    </source>
</reference>
<gene>
    <name evidence="5" type="ORF">H8698_00755</name>
</gene>
<dbReference type="InterPro" id="IPR052369">
    <property type="entry name" value="UG_Glycosaminoglycan_Hydrolase"/>
</dbReference>
<dbReference type="InterPro" id="IPR008928">
    <property type="entry name" value="6-hairpin_glycosidase_sf"/>
</dbReference>
<evidence type="ECO:0000313" key="6">
    <source>
        <dbReference type="Proteomes" id="UP000611762"/>
    </source>
</evidence>
<feature type="binding site" evidence="4">
    <location>
        <position position="248"/>
    </location>
    <ligand>
        <name>substrate</name>
    </ligand>
</feature>
<feature type="active site" description="Nucleophile" evidence="3">
    <location>
        <position position="116"/>
    </location>
</feature>
<accession>A0A926DLN9</accession>
<dbReference type="Pfam" id="PF07470">
    <property type="entry name" value="Glyco_hydro_88"/>
    <property type="match status" value="1"/>
</dbReference>
<dbReference type="AlphaFoldDB" id="A0A926DLN9"/>
<evidence type="ECO:0000313" key="5">
    <source>
        <dbReference type="EMBL" id="MBC8539504.1"/>
    </source>
</evidence>
<dbReference type="EMBL" id="JACRSU010000001">
    <property type="protein sequence ID" value="MBC8539504.1"/>
    <property type="molecule type" value="Genomic_DNA"/>
</dbReference>
<protein>
    <submittedName>
        <fullName evidence="5">Glycoside hydrolase family 88 protein</fullName>
    </submittedName>
</protein>
<evidence type="ECO:0000256" key="4">
    <source>
        <dbReference type="PIRSR" id="PIRSR610905-2"/>
    </source>
</evidence>
<evidence type="ECO:0000256" key="3">
    <source>
        <dbReference type="PIRSR" id="PIRSR610905-1"/>
    </source>
</evidence>